<sequence>MLLGNAMGLPFRHGISSNKKYALYFDGVDDRVTIPNNVVFNMTEEITIEAWVKTGTNILSEQAFVEKQYSGQWEFAILNRGLKVNAFIGGQYRSGYMMATLLGLQPETWYHCVFTYKNGSGKIYLNGELKLENNNVSGPLGTANAALNIGQRFGNNIPFGGLLRDVRIWNISRSQEEIVNNMNKILQGNEKGLVGYFPLNEGYGDKAYNRATGIDGNIYGSTWVEV</sequence>
<dbReference type="OrthoDB" id="158463at2"/>
<dbReference type="SUPFAM" id="SSF49899">
    <property type="entry name" value="Concanavalin A-like lectins/glucanases"/>
    <property type="match status" value="1"/>
</dbReference>
<gene>
    <name evidence="1" type="ORF">D1B31_16240</name>
</gene>
<name>A0A417YR30_9BACI</name>
<dbReference type="Proteomes" id="UP000284416">
    <property type="component" value="Unassembled WGS sequence"/>
</dbReference>
<keyword evidence="2" id="KW-1185">Reference proteome</keyword>
<dbReference type="EMBL" id="QWEG01000010">
    <property type="protein sequence ID" value="RHW37314.1"/>
    <property type="molecule type" value="Genomic_DNA"/>
</dbReference>
<dbReference type="RefSeq" id="WP_118922283.1">
    <property type="nucleotide sequence ID" value="NZ_QWEG01000010.1"/>
</dbReference>
<reference evidence="1 2" key="1">
    <citation type="journal article" date="2017" name="Int. J. Syst. Evol. Microbiol.">
        <title>Bacillus notoginsengisoli sp. nov., a novel bacterium isolated from the rhizosphere of Panax notoginseng.</title>
        <authorList>
            <person name="Zhang M.Y."/>
            <person name="Cheng J."/>
            <person name="Cai Y."/>
            <person name="Zhang T.Y."/>
            <person name="Wu Y.Y."/>
            <person name="Manikprabhu D."/>
            <person name="Li W.J."/>
            <person name="Zhang Y.X."/>
        </authorList>
    </citation>
    <scope>NUCLEOTIDE SEQUENCE [LARGE SCALE GENOMIC DNA]</scope>
    <source>
        <strain evidence="1 2">JCM 30743</strain>
    </source>
</reference>
<evidence type="ECO:0000313" key="1">
    <source>
        <dbReference type="EMBL" id="RHW37314.1"/>
    </source>
</evidence>
<dbReference type="AlphaFoldDB" id="A0A417YR30"/>
<dbReference type="InterPro" id="IPR013320">
    <property type="entry name" value="ConA-like_dom_sf"/>
</dbReference>
<dbReference type="Gene3D" id="2.60.120.200">
    <property type="match status" value="1"/>
</dbReference>
<evidence type="ECO:0000313" key="2">
    <source>
        <dbReference type="Proteomes" id="UP000284416"/>
    </source>
</evidence>
<dbReference type="Pfam" id="PF13385">
    <property type="entry name" value="Laminin_G_3"/>
    <property type="match status" value="1"/>
</dbReference>
<proteinExistence type="predicted"/>
<protein>
    <submittedName>
        <fullName evidence="1">LamG domain-containing protein</fullName>
    </submittedName>
</protein>
<accession>A0A417YR30</accession>
<organism evidence="1 2">
    <name type="scientific">Neobacillus notoginsengisoli</name>
    <dbReference type="NCBI Taxonomy" id="1578198"/>
    <lineage>
        <taxon>Bacteria</taxon>
        <taxon>Bacillati</taxon>
        <taxon>Bacillota</taxon>
        <taxon>Bacilli</taxon>
        <taxon>Bacillales</taxon>
        <taxon>Bacillaceae</taxon>
        <taxon>Neobacillus</taxon>
    </lineage>
</organism>
<comment type="caution">
    <text evidence="1">The sequence shown here is derived from an EMBL/GenBank/DDBJ whole genome shotgun (WGS) entry which is preliminary data.</text>
</comment>